<feature type="binding site" evidence="12">
    <location>
        <position position="260"/>
    </location>
    <ligand>
        <name>Mg(2+)</name>
        <dbReference type="ChEBI" id="CHEBI:18420"/>
    </ligand>
</feature>
<dbReference type="Pfam" id="PF09298">
    <property type="entry name" value="FAA_hydrolase_N"/>
    <property type="match status" value="1"/>
</dbReference>
<dbReference type="Gene3D" id="3.90.850.10">
    <property type="entry name" value="Fumarylacetoacetase-like, C-terminal domain"/>
    <property type="match status" value="1"/>
</dbReference>
<dbReference type="InterPro" id="IPR011234">
    <property type="entry name" value="Fumarylacetoacetase-like_C"/>
</dbReference>
<evidence type="ECO:0000256" key="12">
    <source>
        <dbReference type="PIRSR" id="PIRSR605959-3"/>
    </source>
</evidence>
<keyword evidence="17" id="KW-1185">Reference proteome</keyword>
<feature type="binding site" evidence="11">
    <location>
        <position position="377"/>
    </location>
    <ligand>
        <name>substrate</name>
    </ligand>
</feature>
<evidence type="ECO:0000256" key="2">
    <source>
        <dbReference type="ARBA" id="ARBA00010211"/>
    </source>
</evidence>
<comment type="catalytic activity">
    <reaction evidence="13">
        <text>4-fumarylacetoacetate + H2O = acetoacetate + fumarate + H(+)</text>
        <dbReference type="Rhea" id="RHEA:10244"/>
        <dbReference type="ChEBI" id="CHEBI:13705"/>
        <dbReference type="ChEBI" id="CHEBI:15377"/>
        <dbReference type="ChEBI" id="CHEBI:15378"/>
        <dbReference type="ChEBI" id="CHEBI:18034"/>
        <dbReference type="ChEBI" id="CHEBI:29806"/>
        <dbReference type="EC" id="3.7.1.2"/>
    </reaction>
</comment>
<proteinExistence type="inferred from homology"/>
<feature type="binding site" evidence="11">
    <location>
        <position position="138"/>
    </location>
    <ligand>
        <name>substrate</name>
    </ligand>
</feature>
<evidence type="ECO:0000256" key="6">
    <source>
        <dbReference type="ARBA" id="ARBA00022837"/>
    </source>
</evidence>
<dbReference type="InterPro" id="IPR036462">
    <property type="entry name" value="Fumarylacetoacetase_N_sf"/>
</dbReference>
<keyword evidence="4 12" id="KW-0479">Metal-binding</keyword>
<keyword evidence="9 13" id="KW-0585">Phenylalanine catabolism</keyword>
<feature type="domain" description="Fumarylacetoacetase-like C-terminal" evidence="14">
    <location>
        <begin position="137"/>
        <end position="428"/>
    </location>
</feature>
<keyword evidence="5 13" id="KW-0378">Hydrolase</keyword>
<keyword evidence="7 12" id="KW-0460">Magnesium</keyword>
<dbReference type="OrthoDB" id="9971669at2759"/>
<dbReference type="PANTHER" id="PTHR43069">
    <property type="entry name" value="FUMARYLACETOACETASE"/>
    <property type="match status" value="1"/>
</dbReference>
<name>A0A9P4M828_9PEZI</name>
<keyword evidence="6 12" id="KW-0106">Calcium</keyword>
<evidence type="ECO:0000259" key="15">
    <source>
        <dbReference type="Pfam" id="PF09298"/>
    </source>
</evidence>
<organism evidence="16 17">
    <name type="scientific">Rhizodiscina lignyota</name>
    <dbReference type="NCBI Taxonomy" id="1504668"/>
    <lineage>
        <taxon>Eukaryota</taxon>
        <taxon>Fungi</taxon>
        <taxon>Dikarya</taxon>
        <taxon>Ascomycota</taxon>
        <taxon>Pezizomycotina</taxon>
        <taxon>Dothideomycetes</taxon>
        <taxon>Pleosporomycetidae</taxon>
        <taxon>Aulographales</taxon>
        <taxon>Rhizodiscinaceae</taxon>
        <taxon>Rhizodiscina</taxon>
    </lineage>
</organism>
<evidence type="ECO:0000259" key="14">
    <source>
        <dbReference type="Pfam" id="PF01557"/>
    </source>
</evidence>
<gene>
    <name evidence="16" type="ORF">NA57DRAFT_65403</name>
</gene>
<evidence type="ECO:0000256" key="9">
    <source>
        <dbReference type="ARBA" id="ARBA00023232"/>
    </source>
</evidence>
<dbReference type="Gene3D" id="2.30.30.230">
    <property type="entry name" value="Fumarylacetoacetase, N-terminal domain"/>
    <property type="match status" value="1"/>
</dbReference>
<feature type="binding site" evidence="12">
    <location>
        <position position="206"/>
    </location>
    <ligand>
        <name>Ca(2+)</name>
        <dbReference type="ChEBI" id="CHEBI:29108"/>
    </ligand>
</feature>
<feature type="binding site" evidence="12">
    <location>
        <position position="240"/>
    </location>
    <ligand>
        <name>Ca(2+)</name>
        <dbReference type="ChEBI" id="CHEBI:29108"/>
    </ligand>
</feature>
<protein>
    <recommendedName>
        <fullName evidence="3 13">Fumarylacetoacetase</fullName>
        <ecNumber evidence="3 13">3.7.1.2</ecNumber>
    </recommendedName>
    <alternativeName>
        <fullName evidence="13">Fumarylacetoacetate hydrolase</fullName>
    </alternativeName>
</protein>
<evidence type="ECO:0000256" key="3">
    <source>
        <dbReference type="ARBA" id="ARBA00012094"/>
    </source>
</evidence>
<dbReference type="GO" id="GO:0046872">
    <property type="term" value="F:metal ion binding"/>
    <property type="evidence" value="ECO:0007669"/>
    <property type="project" value="UniProtKB-UniRule"/>
</dbReference>
<evidence type="ECO:0000256" key="13">
    <source>
        <dbReference type="RuleBase" id="RU366008"/>
    </source>
</evidence>
<evidence type="ECO:0000256" key="1">
    <source>
        <dbReference type="ARBA" id="ARBA00004782"/>
    </source>
</evidence>
<comment type="cofactor">
    <cofactor evidence="13">
        <name>Mg(2+)</name>
        <dbReference type="ChEBI" id="CHEBI:18420"/>
    </cofactor>
    <cofactor evidence="13">
        <name>Ca(2+)</name>
        <dbReference type="ChEBI" id="CHEBI:29108"/>
    </cofactor>
</comment>
<evidence type="ECO:0000313" key="17">
    <source>
        <dbReference type="Proteomes" id="UP000799772"/>
    </source>
</evidence>
<comment type="caution">
    <text evidence="16">The sequence shown here is derived from an EMBL/GenBank/DDBJ whole genome shotgun (WGS) entry which is preliminary data.</text>
</comment>
<dbReference type="SUPFAM" id="SSF56529">
    <property type="entry name" value="FAH"/>
    <property type="match status" value="1"/>
</dbReference>
<dbReference type="Proteomes" id="UP000799772">
    <property type="component" value="Unassembled WGS sequence"/>
</dbReference>
<evidence type="ECO:0000256" key="4">
    <source>
        <dbReference type="ARBA" id="ARBA00022723"/>
    </source>
</evidence>
<dbReference type="GO" id="GO:0006572">
    <property type="term" value="P:L-tyrosine catabolic process"/>
    <property type="evidence" value="ECO:0007669"/>
    <property type="project" value="UniProtKB-UniRule"/>
</dbReference>
<feature type="binding site" evidence="11">
    <location>
        <position position="247"/>
    </location>
    <ligand>
        <name>substrate</name>
    </ligand>
</feature>
<evidence type="ECO:0000256" key="11">
    <source>
        <dbReference type="PIRSR" id="PIRSR605959-2"/>
    </source>
</evidence>
<comment type="pathway">
    <text evidence="1 13">Amino-acid degradation; L-phenylalanine degradation; acetoacetate and fumarate from L-phenylalanine: step 6/6.</text>
</comment>
<evidence type="ECO:0000256" key="8">
    <source>
        <dbReference type="ARBA" id="ARBA00022878"/>
    </source>
</evidence>
<accession>A0A9P4M828</accession>
<feature type="domain" description="Fumarylacetoacetase N-terminal" evidence="15">
    <location>
        <begin position="18"/>
        <end position="128"/>
    </location>
</feature>
<keyword evidence="8 13" id="KW-0828">Tyrosine catabolism</keyword>
<sequence>MGVSFPIDIAPDCPFGHHNIPFGIFSTASDVGLGNQRRAGVAIGNFVLELDVLAKHGFFEGTTLSRPLGDVFLSTDLNAFATFPAADRRAVRTTIVENLTNGSSALYKDDALNTAAFVPLGKIQMHLPMTITDYTDFFCSLVHAENALRLLSLPVPQAFYEYPMGYNGRISSIAVSNTDVVRPRGFFRSPGTDHPIYQPTQQLDFEVEFGAFLASPVEAGKNVTAREAEDLIFGYVLLNDWSSRDIQKYEMHPFGPFHSKSFLTSISAWVVMPEAMSNCPCRAPPSLSSQISPTLEVDDANHGLHDVQFSVKVSRKSVNLSLSDRTLTIEISGKGAQDVDIVRSNLADAFWSHYQMIAYQSSSGCGMSTGDLLGSGTLSSPPDKIQEDSKVAGNGCLAEILACKHILPDVGGRPMQWLEDGDGLTIEGWFTAADGTKAGFGGVTGLVVPAVL</sequence>
<dbReference type="InterPro" id="IPR015377">
    <property type="entry name" value="Fumarylacetoacetase_N"/>
</dbReference>
<feature type="binding site" evidence="12">
    <location>
        <position position="264"/>
    </location>
    <ligand>
        <name>Mg(2+)</name>
        <dbReference type="ChEBI" id="CHEBI:18420"/>
    </ligand>
</feature>
<dbReference type="GO" id="GO:0004334">
    <property type="term" value="F:fumarylacetoacetase activity"/>
    <property type="evidence" value="ECO:0007669"/>
    <property type="project" value="UniProtKB-UniRule"/>
</dbReference>
<dbReference type="InterPro" id="IPR036663">
    <property type="entry name" value="Fumarylacetoacetase_C_sf"/>
</dbReference>
<evidence type="ECO:0000313" key="16">
    <source>
        <dbReference type="EMBL" id="KAF2101143.1"/>
    </source>
</evidence>
<dbReference type="EC" id="3.7.1.2" evidence="3 13"/>
<evidence type="ECO:0000256" key="10">
    <source>
        <dbReference type="PIRSR" id="PIRSR605959-1"/>
    </source>
</evidence>
<dbReference type="Pfam" id="PF01557">
    <property type="entry name" value="FAA_hydrolase"/>
    <property type="match status" value="1"/>
</dbReference>
<feature type="binding site" evidence="12">
    <location>
        <position position="208"/>
    </location>
    <ligand>
        <name>Ca(2+)</name>
        <dbReference type="ChEBI" id="CHEBI:29108"/>
    </ligand>
</feature>
<evidence type="ECO:0000256" key="7">
    <source>
        <dbReference type="ARBA" id="ARBA00022842"/>
    </source>
</evidence>
<dbReference type="GO" id="GO:1902000">
    <property type="term" value="P:homogentisate catabolic process"/>
    <property type="evidence" value="ECO:0007669"/>
    <property type="project" value="TreeGrafter"/>
</dbReference>
<dbReference type="EMBL" id="ML978124">
    <property type="protein sequence ID" value="KAF2101143.1"/>
    <property type="molecule type" value="Genomic_DNA"/>
</dbReference>
<feature type="binding site" evidence="12">
    <location>
        <position position="240"/>
    </location>
    <ligand>
        <name>Mg(2+)</name>
        <dbReference type="ChEBI" id="CHEBI:18420"/>
    </ligand>
</feature>
<dbReference type="InterPro" id="IPR005959">
    <property type="entry name" value="Fumarylacetoacetase"/>
</dbReference>
<dbReference type="AlphaFoldDB" id="A0A9P4M828"/>
<evidence type="ECO:0000256" key="5">
    <source>
        <dbReference type="ARBA" id="ARBA00022801"/>
    </source>
</evidence>
<comment type="similarity">
    <text evidence="2 13">Belongs to the FAH family.</text>
</comment>
<feature type="binding site" evidence="12">
    <location>
        <position position="136"/>
    </location>
    <ligand>
        <name>Ca(2+)</name>
        <dbReference type="ChEBI" id="CHEBI:29108"/>
    </ligand>
</feature>
<dbReference type="GO" id="GO:0006559">
    <property type="term" value="P:L-phenylalanine catabolic process"/>
    <property type="evidence" value="ECO:0007669"/>
    <property type="project" value="UniProtKB-UniRule"/>
</dbReference>
<dbReference type="SUPFAM" id="SSF63433">
    <property type="entry name" value="Fumarylacetoacetate hydrolase, FAH, N-terminal domain"/>
    <property type="match status" value="1"/>
</dbReference>
<dbReference type="PANTHER" id="PTHR43069:SF5">
    <property type="entry name" value="FUMARYLACETOACETASE"/>
    <property type="match status" value="1"/>
</dbReference>
<reference evidence="16" key="1">
    <citation type="journal article" date="2020" name="Stud. Mycol.">
        <title>101 Dothideomycetes genomes: a test case for predicting lifestyles and emergence of pathogens.</title>
        <authorList>
            <person name="Haridas S."/>
            <person name="Albert R."/>
            <person name="Binder M."/>
            <person name="Bloem J."/>
            <person name="Labutti K."/>
            <person name="Salamov A."/>
            <person name="Andreopoulos B."/>
            <person name="Baker S."/>
            <person name="Barry K."/>
            <person name="Bills G."/>
            <person name="Bluhm B."/>
            <person name="Cannon C."/>
            <person name="Castanera R."/>
            <person name="Culley D."/>
            <person name="Daum C."/>
            <person name="Ezra D."/>
            <person name="Gonzalez J."/>
            <person name="Henrissat B."/>
            <person name="Kuo A."/>
            <person name="Liang C."/>
            <person name="Lipzen A."/>
            <person name="Lutzoni F."/>
            <person name="Magnuson J."/>
            <person name="Mondo S."/>
            <person name="Nolan M."/>
            <person name="Ohm R."/>
            <person name="Pangilinan J."/>
            <person name="Park H.-J."/>
            <person name="Ramirez L."/>
            <person name="Alfaro M."/>
            <person name="Sun H."/>
            <person name="Tritt A."/>
            <person name="Yoshinaga Y."/>
            <person name="Zwiers L.-H."/>
            <person name="Turgeon B."/>
            <person name="Goodwin S."/>
            <person name="Spatafora J."/>
            <person name="Crous P."/>
            <person name="Grigoriev I."/>
        </authorList>
    </citation>
    <scope>NUCLEOTIDE SEQUENCE</scope>
    <source>
        <strain evidence="16">CBS 133067</strain>
    </source>
</reference>
<feature type="active site" description="Proton acceptor" evidence="10">
    <location>
        <position position="143"/>
    </location>
</feature>